<dbReference type="InterPro" id="IPR007630">
    <property type="entry name" value="RNA_pol_sigma70_r4"/>
</dbReference>
<keyword evidence="1" id="KW-0805">Transcription regulation</keyword>
<dbReference type="PANTHER" id="PTHR30385">
    <property type="entry name" value="SIGMA FACTOR F FLAGELLAR"/>
    <property type="match status" value="1"/>
</dbReference>
<accession>R4KEL6</accession>
<keyword evidence="2" id="KW-0731">Sigma factor</keyword>
<dbReference type="PROSITE" id="PS00716">
    <property type="entry name" value="SIGMA70_2"/>
    <property type="match status" value="1"/>
</dbReference>
<dbReference type="SUPFAM" id="SSF88659">
    <property type="entry name" value="Sigma3 and sigma4 domains of RNA polymerase sigma factors"/>
    <property type="match status" value="2"/>
</dbReference>
<dbReference type="NCBIfam" id="NF005413">
    <property type="entry name" value="PRK06986.1"/>
    <property type="match status" value="1"/>
</dbReference>
<dbReference type="PANTHER" id="PTHR30385:SF7">
    <property type="entry name" value="RNA POLYMERASE SIGMA FACTOR FLIA"/>
    <property type="match status" value="1"/>
</dbReference>
<dbReference type="InterPro" id="IPR013325">
    <property type="entry name" value="RNA_pol_sigma_r2"/>
</dbReference>
<dbReference type="KEGG" id="dgi:Desgi_2209"/>
<dbReference type="Proteomes" id="UP000013520">
    <property type="component" value="Chromosome"/>
</dbReference>
<dbReference type="InterPro" id="IPR013324">
    <property type="entry name" value="RNA_pol_sigma_r3/r4-like"/>
</dbReference>
<dbReference type="RefSeq" id="WP_006522069.1">
    <property type="nucleotide sequence ID" value="NC_021184.1"/>
</dbReference>
<dbReference type="CDD" id="cd06171">
    <property type="entry name" value="Sigma70_r4"/>
    <property type="match status" value="1"/>
</dbReference>
<dbReference type="NCBIfam" id="TIGR02937">
    <property type="entry name" value="sigma70-ECF"/>
    <property type="match status" value="1"/>
</dbReference>
<keyword evidence="3" id="KW-0238">DNA-binding</keyword>
<dbReference type="GO" id="GO:0003677">
    <property type="term" value="F:DNA binding"/>
    <property type="evidence" value="ECO:0007669"/>
    <property type="project" value="UniProtKB-KW"/>
</dbReference>
<dbReference type="InterPro" id="IPR007627">
    <property type="entry name" value="RNA_pol_sigma70_r2"/>
</dbReference>
<dbReference type="Gene3D" id="1.10.1740.10">
    <property type="match status" value="1"/>
</dbReference>
<evidence type="ECO:0000256" key="3">
    <source>
        <dbReference type="ARBA" id="ARBA00023125"/>
    </source>
</evidence>
<keyword evidence="4" id="KW-0804">Transcription</keyword>
<dbReference type="InterPro" id="IPR012845">
    <property type="entry name" value="RNA_pol_sigma_FliA_WhiG"/>
</dbReference>
<dbReference type="eggNOG" id="COG1191">
    <property type="taxonomic scope" value="Bacteria"/>
</dbReference>
<reference evidence="6 7" key="1">
    <citation type="submission" date="2012-01" db="EMBL/GenBank/DDBJ databases">
        <title>Complete sequence of Desulfotomaculum gibsoniae DSM 7213.</title>
        <authorList>
            <consortium name="US DOE Joint Genome Institute"/>
            <person name="Lucas S."/>
            <person name="Han J."/>
            <person name="Lapidus A."/>
            <person name="Cheng J.-F."/>
            <person name="Goodwin L."/>
            <person name="Pitluck S."/>
            <person name="Peters L."/>
            <person name="Ovchinnikova G."/>
            <person name="Teshima H."/>
            <person name="Detter J.C."/>
            <person name="Han C."/>
            <person name="Tapia R."/>
            <person name="Land M."/>
            <person name="Hauser L."/>
            <person name="Kyrpides N."/>
            <person name="Ivanova N."/>
            <person name="Pagani I."/>
            <person name="Parshina S."/>
            <person name="Plugge C."/>
            <person name="Muyzer G."/>
            <person name="Kuever J."/>
            <person name="Ivanova A."/>
            <person name="Nazina T."/>
            <person name="Klenk H.-P."/>
            <person name="Brambilla E."/>
            <person name="Spring S."/>
            <person name="Stams A.F."/>
            <person name="Woyke T."/>
        </authorList>
    </citation>
    <scope>NUCLEOTIDE SEQUENCE [LARGE SCALE GENOMIC DNA]</scope>
    <source>
        <strain evidence="6 7">DSM 7213</strain>
    </source>
</reference>
<keyword evidence="7" id="KW-1185">Reference proteome</keyword>
<dbReference type="GO" id="GO:0016987">
    <property type="term" value="F:sigma factor activity"/>
    <property type="evidence" value="ECO:0007669"/>
    <property type="project" value="UniProtKB-KW"/>
</dbReference>
<dbReference type="Gene3D" id="1.20.140.160">
    <property type="match status" value="1"/>
</dbReference>
<dbReference type="GO" id="GO:0006352">
    <property type="term" value="P:DNA-templated transcription initiation"/>
    <property type="evidence" value="ECO:0007669"/>
    <property type="project" value="InterPro"/>
</dbReference>
<dbReference type="AlphaFoldDB" id="R4KEL6"/>
<evidence type="ECO:0000259" key="5">
    <source>
        <dbReference type="PROSITE" id="PS00716"/>
    </source>
</evidence>
<dbReference type="GO" id="GO:0003899">
    <property type="term" value="F:DNA-directed RNA polymerase activity"/>
    <property type="evidence" value="ECO:0007669"/>
    <property type="project" value="InterPro"/>
</dbReference>
<evidence type="ECO:0000256" key="4">
    <source>
        <dbReference type="ARBA" id="ARBA00023163"/>
    </source>
</evidence>
<dbReference type="SUPFAM" id="SSF88946">
    <property type="entry name" value="Sigma2 domain of RNA polymerase sigma factors"/>
    <property type="match status" value="1"/>
</dbReference>
<dbReference type="Pfam" id="PF04542">
    <property type="entry name" value="Sigma70_r2"/>
    <property type="match status" value="1"/>
</dbReference>
<evidence type="ECO:0000256" key="2">
    <source>
        <dbReference type="ARBA" id="ARBA00023082"/>
    </source>
</evidence>
<gene>
    <name evidence="6" type="ORF">Desgi_2209</name>
</gene>
<evidence type="ECO:0000313" key="7">
    <source>
        <dbReference type="Proteomes" id="UP000013520"/>
    </source>
</evidence>
<dbReference type="NCBIfam" id="TIGR02479">
    <property type="entry name" value="FliA_WhiG"/>
    <property type="match status" value="1"/>
</dbReference>
<dbReference type="HOGENOM" id="CLU_014793_8_1_9"/>
<sequence length="267" mass="30468">MFAISLKEWLSKSACVKRGEKMGDSITWEHYNLTKSSSLKEQLVLEHLNLVKYLAGRLAVNTPSGMDREDLEGYGVIGLLDAIEKYNSKLGTKFANYAYTRIRGAMLDEIRKQNWVPRSKWQQFDKLNKAKDRLLQKGNSVNEKELAQEMGIDSAQLRQLAAEYSNAFSIPLDNNNGQGIEITLAESICNQKSPDPLEFITEQTEKEILVAAIKELSERDRLILALYYQEELTLKEIGSILEVTESRVCQLHSKAIQRLRERLTNLL</sequence>
<dbReference type="Pfam" id="PF04545">
    <property type="entry name" value="Sigma70_r4"/>
    <property type="match status" value="1"/>
</dbReference>
<dbReference type="PIRSF" id="PIRSF000770">
    <property type="entry name" value="RNA_pol_sigma-SigE/K"/>
    <property type="match status" value="1"/>
</dbReference>
<proteinExistence type="predicted"/>
<dbReference type="PRINTS" id="PR00046">
    <property type="entry name" value="SIGMA70FCT"/>
</dbReference>
<dbReference type="STRING" id="767817.Desgi_2209"/>
<dbReference type="InterPro" id="IPR000943">
    <property type="entry name" value="RNA_pol_sigma70"/>
</dbReference>
<dbReference type="InterPro" id="IPR014284">
    <property type="entry name" value="RNA_pol_sigma-70_dom"/>
</dbReference>
<feature type="domain" description="RNA polymerase sigma-70" evidence="5">
    <location>
        <begin position="233"/>
        <end position="259"/>
    </location>
</feature>
<evidence type="ECO:0000256" key="1">
    <source>
        <dbReference type="ARBA" id="ARBA00023015"/>
    </source>
</evidence>
<organism evidence="6 7">
    <name type="scientific">Desulfoscipio gibsoniae DSM 7213</name>
    <dbReference type="NCBI Taxonomy" id="767817"/>
    <lineage>
        <taxon>Bacteria</taxon>
        <taxon>Bacillati</taxon>
        <taxon>Bacillota</taxon>
        <taxon>Clostridia</taxon>
        <taxon>Eubacteriales</taxon>
        <taxon>Desulfallaceae</taxon>
        <taxon>Desulfoscipio</taxon>
    </lineage>
</organism>
<dbReference type="EMBL" id="CP003273">
    <property type="protein sequence ID" value="AGL01638.1"/>
    <property type="molecule type" value="Genomic_DNA"/>
</dbReference>
<evidence type="ECO:0000313" key="6">
    <source>
        <dbReference type="EMBL" id="AGL01638.1"/>
    </source>
</evidence>
<name>R4KEL6_9FIRM</name>
<protein>
    <submittedName>
        <fullName evidence="6">RNA polymerase sigma factor, FliA/WhiG family</fullName>
    </submittedName>
</protein>